<accession>D3BIQ7</accession>
<gene>
    <name evidence="2" type="ORF">PPL_08142</name>
</gene>
<reference evidence="2 3" key="1">
    <citation type="journal article" date="2011" name="Genome Res.">
        <title>Phylogeny-wide analysis of social amoeba genomes highlights ancient origins for complex intercellular communication.</title>
        <authorList>
            <person name="Heidel A.J."/>
            <person name="Lawal H.M."/>
            <person name="Felder M."/>
            <person name="Schilde C."/>
            <person name="Helps N.R."/>
            <person name="Tunggal B."/>
            <person name="Rivero F."/>
            <person name="John U."/>
            <person name="Schleicher M."/>
            <person name="Eichinger L."/>
            <person name="Platzer M."/>
            <person name="Noegel A.A."/>
            <person name="Schaap P."/>
            <person name="Gloeckner G."/>
        </authorList>
    </citation>
    <scope>NUCLEOTIDE SEQUENCE [LARGE SCALE GENOMIC DNA]</scope>
    <source>
        <strain evidence="3">ATCC 26659 / Pp 5 / PN500</strain>
    </source>
</reference>
<dbReference type="AlphaFoldDB" id="D3BIQ7"/>
<dbReference type="EMBL" id="ADBJ01000037">
    <property type="protein sequence ID" value="EFA78681.1"/>
    <property type="molecule type" value="Genomic_DNA"/>
</dbReference>
<sequence>MDFIFICLFADELVFACHLEDVELPVESFPGKYVYDPFYDGFVGVEYFAFEEVVLGDLDRWETCEYECEFSYRHVPEANASFFPAERSSFDSHSVFVFAVVTEVDAKVSFWFGGDWVTIPHHRHNSLHQRACSSDGRALA</sequence>
<protein>
    <submittedName>
        <fullName evidence="2">Uncharacterized protein</fullName>
    </submittedName>
</protein>
<organism evidence="2 3">
    <name type="scientific">Heterostelium pallidum (strain ATCC 26659 / Pp 5 / PN500)</name>
    <name type="common">Cellular slime mold</name>
    <name type="synonym">Polysphondylium pallidum</name>
    <dbReference type="NCBI Taxonomy" id="670386"/>
    <lineage>
        <taxon>Eukaryota</taxon>
        <taxon>Amoebozoa</taxon>
        <taxon>Evosea</taxon>
        <taxon>Eumycetozoa</taxon>
        <taxon>Dictyostelia</taxon>
        <taxon>Acytosteliales</taxon>
        <taxon>Acytosteliaceae</taxon>
        <taxon>Heterostelium</taxon>
    </lineage>
</organism>
<dbReference type="InParanoid" id="D3BIQ7"/>
<keyword evidence="1" id="KW-0732">Signal</keyword>
<feature type="signal peptide" evidence="1">
    <location>
        <begin position="1"/>
        <end position="16"/>
    </location>
</feature>
<feature type="chain" id="PRO_5003042502" evidence="1">
    <location>
        <begin position="17"/>
        <end position="140"/>
    </location>
</feature>
<evidence type="ECO:0000313" key="2">
    <source>
        <dbReference type="EMBL" id="EFA78681.1"/>
    </source>
</evidence>
<evidence type="ECO:0000313" key="3">
    <source>
        <dbReference type="Proteomes" id="UP000001396"/>
    </source>
</evidence>
<evidence type="ECO:0000256" key="1">
    <source>
        <dbReference type="SAM" id="SignalP"/>
    </source>
</evidence>
<comment type="caution">
    <text evidence="2">The sequence shown here is derived from an EMBL/GenBank/DDBJ whole genome shotgun (WGS) entry which is preliminary data.</text>
</comment>
<dbReference type="RefSeq" id="XP_020430805.1">
    <property type="nucleotide sequence ID" value="XM_020578966.1"/>
</dbReference>
<keyword evidence="3" id="KW-1185">Reference proteome</keyword>
<name>D3BIQ7_HETP5</name>
<dbReference type="GeneID" id="31363622"/>
<proteinExistence type="predicted"/>
<dbReference type="Proteomes" id="UP000001396">
    <property type="component" value="Unassembled WGS sequence"/>
</dbReference>